<proteinExistence type="predicted"/>
<keyword evidence="2" id="KW-1185">Reference proteome</keyword>
<reference evidence="1" key="1">
    <citation type="submission" date="2022-06" db="EMBL/GenBank/DDBJ databases">
        <authorList>
            <person name="Dietemann V."/>
            <person name="Ory F."/>
            <person name="Dainat B."/>
            <person name="Oberhansli S."/>
        </authorList>
    </citation>
    <scope>NUCLEOTIDE SEQUENCE</scope>
    <source>
        <strain evidence="1">Ena-SAMPLE-TAB-26-04-2022-14:26:32:270-5432</strain>
    </source>
</reference>
<evidence type="ECO:0000313" key="1">
    <source>
        <dbReference type="EMBL" id="CAH8246090.1"/>
    </source>
</evidence>
<accession>A0ABN8U8M8</accession>
<dbReference type="RefSeq" id="WP_213427756.1">
    <property type="nucleotide sequence ID" value="NZ_AP031286.1"/>
</dbReference>
<evidence type="ECO:0000313" key="2">
    <source>
        <dbReference type="Proteomes" id="UP001154322"/>
    </source>
</evidence>
<comment type="caution">
    <text evidence="1">The sequence shown here is derived from an EMBL/GenBank/DDBJ whole genome shotgun (WGS) entry which is preliminary data.</text>
</comment>
<sequence>MNKSAYAHCMLSGLQELLEHLETSSCKHGLPIKADCYVCGLEAEVVRLREAVYTTYPAMITDRDVALRESHNEIRRLREERFEYEKLAAHYQFLLSEALRELEWYADSVNWIQGKFEGNEFISALKEDAGSRAIRAIDRIQEEMGK</sequence>
<organism evidence="1 2">
    <name type="scientific">Paenibacillus melissococcoides</name>
    <dbReference type="NCBI Taxonomy" id="2912268"/>
    <lineage>
        <taxon>Bacteria</taxon>
        <taxon>Bacillati</taxon>
        <taxon>Bacillota</taxon>
        <taxon>Bacilli</taxon>
        <taxon>Bacillales</taxon>
        <taxon>Paenibacillaceae</taxon>
        <taxon>Paenibacillus</taxon>
    </lineage>
</organism>
<dbReference type="Proteomes" id="UP001154322">
    <property type="component" value="Unassembled WGS sequence"/>
</dbReference>
<gene>
    <name evidence="1" type="ORF">WJ0W_003327</name>
</gene>
<protein>
    <submittedName>
        <fullName evidence="1">Uncharacterized protein</fullName>
    </submittedName>
</protein>
<dbReference type="EMBL" id="CALYLO010000004">
    <property type="protein sequence ID" value="CAH8246090.1"/>
    <property type="molecule type" value="Genomic_DNA"/>
</dbReference>
<name>A0ABN8U8M8_9BACL</name>